<accession>A0ABZ2MA14</accession>
<sequence>MSELFEELERAANRCERIAYSFDDKLVVRIVERVQEQIQRAHDAWAGSPTGPFACIYIQNLEPRAPGEAFDAESAAVVTAGGTHGRWMFFDEHELKSEILRRTGLSREHFTHIERLTKNAKAVFHDAQVEVLSILDLALAHGDGDPALQTERTKIASLTSHRKRQDVLADMLPTMAVTREARARAEGSRSAPHLQLQAALLSQLSYAVNAMNLAQHARYVAGLLRKRTPIRQSSGVQTRIVSAEQHRKAVTEAQAALVEDQDALDAIDPYLFEALSQFLRRARGVRVEEKSLIHVQAEMMAIFEDVWGEWIAKGMKSGVLPKTLRTAKAVAGDPTLVAVAKSLIEP</sequence>
<name>A0ABZ2MA14_9BACT</name>
<gene>
    <name evidence="1" type="ORF">LZC94_19250</name>
</gene>
<reference evidence="1 2" key="1">
    <citation type="submission" date="2021-12" db="EMBL/GenBank/DDBJ databases">
        <title>Discovery of the Pendulisporaceae a myxobacterial family with distinct sporulation behavior and unique specialized metabolism.</title>
        <authorList>
            <person name="Garcia R."/>
            <person name="Popoff A."/>
            <person name="Bader C.D."/>
            <person name="Loehr J."/>
            <person name="Walesch S."/>
            <person name="Walt C."/>
            <person name="Boldt J."/>
            <person name="Bunk B."/>
            <person name="Haeckl F.J.F.P.J."/>
            <person name="Gunesch A.P."/>
            <person name="Birkelbach J."/>
            <person name="Nuebel U."/>
            <person name="Pietschmann T."/>
            <person name="Bach T."/>
            <person name="Mueller R."/>
        </authorList>
    </citation>
    <scope>NUCLEOTIDE SEQUENCE [LARGE SCALE GENOMIC DNA]</scope>
    <source>
        <strain evidence="1 2">MSr11954</strain>
    </source>
</reference>
<proteinExistence type="predicted"/>
<evidence type="ECO:0000313" key="2">
    <source>
        <dbReference type="Proteomes" id="UP001370348"/>
    </source>
</evidence>
<dbReference type="RefSeq" id="WP_394828974.1">
    <property type="nucleotide sequence ID" value="NZ_CP089984.1"/>
</dbReference>
<evidence type="ECO:0000313" key="1">
    <source>
        <dbReference type="EMBL" id="WXB19354.1"/>
    </source>
</evidence>
<dbReference type="Proteomes" id="UP001370348">
    <property type="component" value="Chromosome"/>
</dbReference>
<dbReference type="EMBL" id="CP089984">
    <property type="protein sequence ID" value="WXB19354.1"/>
    <property type="molecule type" value="Genomic_DNA"/>
</dbReference>
<keyword evidence="2" id="KW-1185">Reference proteome</keyword>
<protein>
    <submittedName>
        <fullName evidence="1">Uncharacterized protein</fullName>
    </submittedName>
</protein>
<organism evidence="1 2">
    <name type="scientific">Pendulispora albinea</name>
    <dbReference type="NCBI Taxonomy" id="2741071"/>
    <lineage>
        <taxon>Bacteria</taxon>
        <taxon>Pseudomonadati</taxon>
        <taxon>Myxococcota</taxon>
        <taxon>Myxococcia</taxon>
        <taxon>Myxococcales</taxon>
        <taxon>Sorangiineae</taxon>
        <taxon>Pendulisporaceae</taxon>
        <taxon>Pendulispora</taxon>
    </lineage>
</organism>